<comment type="cofactor">
    <cofactor evidence="1">
        <name>Mg(2+)</name>
        <dbReference type="ChEBI" id="CHEBI:18420"/>
    </cofactor>
</comment>
<dbReference type="PANTHER" id="PTHR24096">
    <property type="entry name" value="LONG-CHAIN-FATTY-ACID--COA LIGASE"/>
    <property type="match status" value="1"/>
</dbReference>
<evidence type="ECO:0000256" key="2">
    <source>
        <dbReference type="ARBA" id="ARBA00004275"/>
    </source>
</evidence>
<dbReference type="GO" id="GO:0005777">
    <property type="term" value="C:peroxisome"/>
    <property type="evidence" value="ECO:0007669"/>
    <property type="project" value="UniProtKB-SubCell"/>
</dbReference>
<evidence type="ECO:0000256" key="6">
    <source>
        <dbReference type="SAM" id="Phobius"/>
    </source>
</evidence>
<sequence length="496" mass="55005">VDAITGNFYTIGDINELSYALATSLQETGVSINDVIAICSENRLDYLIVLLAVLYVGATLAPINPIYTKDELIHCCKIYQPKLVFATNVTLANIVQVKKSIKSIEEIIVLDDVPKVQDECLVKYSSLIKNKTRNLKIISGDPKSQIAVILSSSGTTGLPKGVKISHSNLLAYINNARDERISPIRKGRRLLGLVPFFHGYGYGMMLNLINRESEVIILPKFEETLFLGTIEKYKVEVLPMVPPLITFLAKSPLTEKYDLSSVKEIICGAAPCVESTMKEAVAKLNNAEVYHAYGMTETTILSTVCRSDSNKFPSIGKLVPGLCCKVVDLETGKALGPGKQGELCFKGQYIMQGYFGDNEATSNTIDTDGWLHSGDVGYYDNDHYFYIVDRIKELIKYKAFQVAPAELEALLLSHPEVKDAAVIGKPHFKDGEHPTAYIVKQPKSSVTEKELIDFVKGKVSPQKWLRGGIYFVENIPKNPSGKILRRFLRDKLKAKL</sequence>
<dbReference type="AlphaFoldDB" id="A0ABD0Y883"/>
<keyword evidence="10" id="KW-1185">Reference proteome</keyword>
<dbReference type="EMBL" id="JBFDAA010000023">
    <property type="protein sequence ID" value="KAL1110278.1"/>
    <property type="molecule type" value="Genomic_DNA"/>
</dbReference>
<keyword evidence="4" id="KW-0460">Magnesium</keyword>
<keyword evidence="6" id="KW-0472">Membrane</keyword>
<name>A0ABD0Y883_9HEMI</name>
<dbReference type="Pfam" id="PF13193">
    <property type="entry name" value="AMP-binding_C"/>
    <property type="match status" value="1"/>
</dbReference>
<feature type="non-terminal residue" evidence="9">
    <location>
        <position position="1"/>
    </location>
</feature>
<evidence type="ECO:0000256" key="3">
    <source>
        <dbReference type="ARBA" id="ARBA00006432"/>
    </source>
</evidence>
<reference evidence="9 10" key="1">
    <citation type="submission" date="2024-07" db="EMBL/GenBank/DDBJ databases">
        <title>Chromosome-level genome assembly of the water stick insect Ranatra chinensis (Heteroptera: Nepidae).</title>
        <authorList>
            <person name="Liu X."/>
        </authorList>
    </citation>
    <scope>NUCLEOTIDE SEQUENCE [LARGE SCALE GENOMIC DNA]</scope>
    <source>
        <strain evidence="9">Cailab_2021Rc</strain>
        <tissue evidence="9">Muscle</tissue>
    </source>
</reference>
<dbReference type="Proteomes" id="UP001558652">
    <property type="component" value="Unassembled WGS sequence"/>
</dbReference>
<dbReference type="FunFam" id="3.30.300.30:FF:000007">
    <property type="entry name" value="4-coumarate--CoA ligase 2"/>
    <property type="match status" value="1"/>
</dbReference>
<protein>
    <recommendedName>
        <fullName evidence="11">Acyl-coa synthetase</fullName>
    </recommendedName>
</protein>
<evidence type="ECO:0000259" key="7">
    <source>
        <dbReference type="Pfam" id="PF00501"/>
    </source>
</evidence>
<dbReference type="Gene3D" id="3.30.300.30">
    <property type="match status" value="1"/>
</dbReference>
<comment type="caution">
    <text evidence="9">The sequence shown here is derived from an EMBL/GenBank/DDBJ whole genome shotgun (WGS) entry which is preliminary data.</text>
</comment>
<dbReference type="InterPro" id="IPR025110">
    <property type="entry name" value="AMP-bd_C"/>
</dbReference>
<dbReference type="InterPro" id="IPR000873">
    <property type="entry name" value="AMP-dep_synth/lig_dom"/>
</dbReference>
<keyword evidence="6" id="KW-1133">Transmembrane helix</keyword>
<dbReference type="CDD" id="cd05911">
    <property type="entry name" value="Firefly_Luc_like"/>
    <property type="match status" value="1"/>
</dbReference>
<evidence type="ECO:0000313" key="9">
    <source>
        <dbReference type="EMBL" id="KAL1110278.1"/>
    </source>
</evidence>
<feature type="transmembrane region" description="Helical" evidence="6">
    <location>
        <begin position="46"/>
        <end position="67"/>
    </location>
</feature>
<accession>A0ABD0Y883</accession>
<keyword evidence="6" id="KW-0812">Transmembrane</keyword>
<comment type="similarity">
    <text evidence="3">Belongs to the ATP-dependent AMP-binding enzyme family.</text>
</comment>
<comment type="subcellular location">
    <subcellularLocation>
        <location evidence="2">Peroxisome</location>
    </subcellularLocation>
</comment>
<evidence type="ECO:0000313" key="10">
    <source>
        <dbReference type="Proteomes" id="UP001558652"/>
    </source>
</evidence>
<feature type="domain" description="AMP-dependent synthetase/ligase" evidence="7">
    <location>
        <begin position="7"/>
        <end position="355"/>
    </location>
</feature>
<feature type="domain" description="AMP-binding enzyme C-terminal" evidence="8">
    <location>
        <begin position="406"/>
        <end position="482"/>
    </location>
</feature>
<evidence type="ECO:0000259" key="8">
    <source>
        <dbReference type="Pfam" id="PF13193"/>
    </source>
</evidence>
<dbReference type="Gene3D" id="3.40.50.980">
    <property type="match status" value="2"/>
</dbReference>
<dbReference type="PANTHER" id="PTHR24096:SF423">
    <property type="entry name" value="GM05240P"/>
    <property type="match status" value="1"/>
</dbReference>
<dbReference type="SUPFAM" id="SSF56801">
    <property type="entry name" value="Acetyl-CoA synthetase-like"/>
    <property type="match status" value="1"/>
</dbReference>
<evidence type="ECO:0000256" key="5">
    <source>
        <dbReference type="ARBA" id="ARBA00023140"/>
    </source>
</evidence>
<dbReference type="InterPro" id="IPR045851">
    <property type="entry name" value="AMP-bd_C_sf"/>
</dbReference>
<dbReference type="Gene3D" id="2.30.38.10">
    <property type="entry name" value="Luciferase, Domain 3"/>
    <property type="match status" value="1"/>
</dbReference>
<proteinExistence type="inferred from homology"/>
<keyword evidence="5" id="KW-0576">Peroxisome</keyword>
<evidence type="ECO:0000256" key="1">
    <source>
        <dbReference type="ARBA" id="ARBA00001946"/>
    </source>
</evidence>
<organism evidence="9 10">
    <name type="scientific">Ranatra chinensis</name>
    <dbReference type="NCBI Taxonomy" id="642074"/>
    <lineage>
        <taxon>Eukaryota</taxon>
        <taxon>Metazoa</taxon>
        <taxon>Ecdysozoa</taxon>
        <taxon>Arthropoda</taxon>
        <taxon>Hexapoda</taxon>
        <taxon>Insecta</taxon>
        <taxon>Pterygota</taxon>
        <taxon>Neoptera</taxon>
        <taxon>Paraneoptera</taxon>
        <taxon>Hemiptera</taxon>
        <taxon>Heteroptera</taxon>
        <taxon>Panheteroptera</taxon>
        <taxon>Nepomorpha</taxon>
        <taxon>Nepidae</taxon>
        <taxon>Ranatrinae</taxon>
        <taxon>Ranatra</taxon>
    </lineage>
</organism>
<dbReference type="Pfam" id="PF00501">
    <property type="entry name" value="AMP-binding"/>
    <property type="match status" value="1"/>
</dbReference>
<gene>
    <name evidence="9" type="ORF">AAG570_008355</name>
</gene>
<evidence type="ECO:0000256" key="4">
    <source>
        <dbReference type="ARBA" id="ARBA00022842"/>
    </source>
</evidence>
<evidence type="ECO:0008006" key="11">
    <source>
        <dbReference type="Google" id="ProtNLM"/>
    </source>
</evidence>